<keyword evidence="2" id="KW-0963">Cytoplasm</keyword>
<dbReference type="InterPro" id="IPR012156">
    <property type="entry name" value="Cold_shock_CspA"/>
</dbReference>
<evidence type="ECO:0000256" key="2">
    <source>
        <dbReference type="ARBA" id="ARBA00022490"/>
    </source>
</evidence>
<keyword evidence="3" id="KW-0805">Transcription regulation</keyword>
<evidence type="ECO:0000256" key="3">
    <source>
        <dbReference type="ARBA" id="ARBA00023015"/>
    </source>
</evidence>
<dbReference type="PANTHER" id="PTHR46565">
    <property type="entry name" value="COLD SHOCK DOMAIN PROTEIN 2"/>
    <property type="match status" value="1"/>
</dbReference>
<dbReference type="PRINTS" id="PR00050">
    <property type="entry name" value="COLDSHOCK"/>
</dbReference>
<evidence type="ECO:0000313" key="9">
    <source>
        <dbReference type="Proteomes" id="UP001179614"/>
    </source>
</evidence>
<keyword evidence="4" id="KW-0238">DNA-binding</keyword>
<keyword evidence="5" id="KW-0010">Activator</keyword>
<evidence type="ECO:0000256" key="4">
    <source>
        <dbReference type="ARBA" id="ARBA00023125"/>
    </source>
</evidence>
<protein>
    <submittedName>
        <fullName evidence="8">Cold-shock protein</fullName>
    </submittedName>
</protein>
<evidence type="ECO:0000256" key="5">
    <source>
        <dbReference type="ARBA" id="ARBA00023159"/>
    </source>
</evidence>
<evidence type="ECO:0000313" key="8">
    <source>
        <dbReference type="EMBL" id="WBL77763.1"/>
    </source>
</evidence>
<gene>
    <name evidence="8" type="ORF">I3J27_32885</name>
</gene>
<dbReference type="InterPro" id="IPR012340">
    <property type="entry name" value="NA-bd_OB-fold"/>
</dbReference>
<feature type="domain" description="CSD" evidence="7">
    <location>
        <begin position="1"/>
        <end position="67"/>
    </location>
</feature>
<name>A0ABY7MJM5_9BRAD</name>
<proteinExistence type="predicted"/>
<dbReference type="Gene3D" id="2.40.50.140">
    <property type="entry name" value="Nucleic acid-binding proteins"/>
    <property type="match status" value="1"/>
</dbReference>
<dbReference type="InterPro" id="IPR002059">
    <property type="entry name" value="CSP_DNA-bd"/>
</dbReference>
<dbReference type="SMART" id="SM00357">
    <property type="entry name" value="CSP"/>
    <property type="match status" value="1"/>
</dbReference>
<organism evidence="8 9">
    <name type="scientific">Bradyrhizobium xenonodulans</name>
    <dbReference type="NCBI Taxonomy" id="2736875"/>
    <lineage>
        <taxon>Bacteria</taxon>
        <taxon>Pseudomonadati</taxon>
        <taxon>Pseudomonadota</taxon>
        <taxon>Alphaproteobacteria</taxon>
        <taxon>Hyphomicrobiales</taxon>
        <taxon>Nitrobacteraceae</taxon>
        <taxon>Bradyrhizobium</taxon>
    </lineage>
</organism>
<dbReference type="CDD" id="cd04458">
    <property type="entry name" value="CSP_CDS"/>
    <property type="match status" value="1"/>
</dbReference>
<dbReference type="Proteomes" id="UP001179614">
    <property type="component" value="Chromosome"/>
</dbReference>
<dbReference type="PANTHER" id="PTHR46565:SF20">
    <property type="entry name" value="COLD SHOCK DOMAIN-CONTAINING PROTEIN 4"/>
    <property type="match status" value="1"/>
</dbReference>
<keyword evidence="9" id="KW-1185">Reference proteome</keyword>
<dbReference type="EMBL" id="CP089391">
    <property type="protein sequence ID" value="WBL77763.1"/>
    <property type="molecule type" value="Genomic_DNA"/>
</dbReference>
<dbReference type="SUPFAM" id="SSF50249">
    <property type="entry name" value="Nucleic acid-binding proteins"/>
    <property type="match status" value="1"/>
</dbReference>
<dbReference type="InterPro" id="IPR011129">
    <property type="entry name" value="CSD"/>
</dbReference>
<comment type="subcellular location">
    <subcellularLocation>
        <location evidence="1">Cytoplasm</location>
    </subcellularLocation>
</comment>
<evidence type="ECO:0000256" key="1">
    <source>
        <dbReference type="ARBA" id="ARBA00004496"/>
    </source>
</evidence>
<evidence type="ECO:0000259" key="7">
    <source>
        <dbReference type="PROSITE" id="PS51857"/>
    </source>
</evidence>
<dbReference type="Pfam" id="PF00313">
    <property type="entry name" value="CSD"/>
    <property type="match status" value="1"/>
</dbReference>
<accession>A0ABY7MJM5</accession>
<dbReference type="RefSeq" id="WP_084302129.1">
    <property type="nucleotide sequence ID" value="NZ_CP089391.1"/>
</dbReference>
<dbReference type="PIRSF" id="PIRSF002599">
    <property type="entry name" value="Cold_shock_A"/>
    <property type="match status" value="1"/>
</dbReference>
<evidence type="ECO:0000256" key="6">
    <source>
        <dbReference type="ARBA" id="ARBA00023163"/>
    </source>
</evidence>
<dbReference type="PROSITE" id="PS51857">
    <property type="entry name" value="CSD_2"/>
    <property type="match status" value="1"/>
</dbReference>
<sequence>MATGSVRWFNPTKGYGYIAPDDGGRDVFVHISAVQRAGLVLLPQGDKISYEPKIGRSGKISAENLRLI</sequence>
<reference evidence="8" key="1">
    <citation type="submission" date="2021-12" db="EMBL/GenBank/DDBJ databases">
        <title>Bradyrhizobium xenonodulans sp. nov.</title>
        <authorList>
            <person name="Claassens R."/>
            <person name="Venter S.N."/>
            <person name="Beukes C.W."/>
            <person name="Stepkowski T."/>
            <person name="Steenkamp E.T."/>
        </authorList>
    </citation>
    <scope>NUCLEOTIDE SEQUENCE</scope>
    <source>
        <strain evidence="8">14AB</strain>
    </source>
</reference>
<keyword evidence="6" id="KW-0804">Transcription</keyword>